<dbReference type="InterPro" id="IPR020472">
    <property type="entry name" value="WD40_PAC1"/>
</dbReference>
<dbReference type="Pfam" id="PF00400">
    <property type="entry name" value="WD40"/>
    <property type="match status" value="7"/>
</dbReference>
<dbReference type="Proteomes" id="UP001165063">
    <property type="component" value="Unassembled WGS sequence"/>
</dbReference>
<sequence length="409" mass="46482">METRKFNYLRSLKLRKLISDHPNRQRSENSYQQLLLTSTHSTQKPINSNKQQLTEISMPSLELEHTFTGHKDKCWSISLHNKLPLLATASSDKTCRIYNLKTKQQIATLDDNAHTKTMRTVAFKPTGDFPSLAIGSFDSTVSIWGNDLNYEDLSETTQGEWELMALIEGHENEIKSVDWSHDGSYLATCSRDKSIWIWEADEANEEFECVSVIQEHEQDVKFVKWHPYKNILASCSYDDTCRIFKQDEYDSDDWECVANLTGANGTIWSCDFEKKEDGVVRLVNCSDDSIVRVWKSSGGSNNSGSGSGDGLPSTLKDEELWTLESELPYVHKGAVYSVEWNKEGLIASCGSDGKIVIYQEKSNGRGWEILLVNDLSHEVYELNCLKWVNNTELLSAGDDGTVKLWKIKY</sequence>
<comment type="function">
    <text evidence="3">Essential component of the cytosolic iron-sulfur (Fe/S) protein assembly machinery. Required for the maturation of extramitochondrial Fe/S proteins.</text>
</comment>
<gene>
    <name evidence="3" type="primary">CIA1</name>
    <name evidence="5" type="ORF">Amon01_000164300</name>
</gene>
<evidence type="ECO:0000256" key="2">
    <source>
        <dbReference type="ARBA" id="ARBA00022737"/>
    </source>
</evidence>
<dbReference type="InterPro" id="IPR001680">
    <property type="entry name" value="WD40_rpt"/>
</dbReference>
<keyword evidence="2" id="KW-0677">Repeat</keyword>
<dbReference type="InterPro" id="IPR015943">
    <property type="entry name" value="WD40/YVTN_repeat-like_dom_sf"/>
</dbReference>
<dbReference type="PROSITE" id="PS50294">
    <property type="entry name" value="WD_REPEATS_REGION"/>
    <property type="match status" value="2"/>
</dbReference>
<feature type="repeat" description="WD" evidence="4">
    <location>
        <begin position="167"/>
        <end position="208"/>
    </location>
</feature>
<dbReference type="HAMAP" id="MF_03037">
    <property type="entry name" value="ciao1"/>
    <property type="match status" value="1"/>
</dbReference>
<dbReference type="PRINTS" id="PR00320">
    <property type="entry name" value="GPROTEINBRPT"/>
</dbReference>
<feature type="repeat" description="WD" evidence="4">
    <location>
        <begin position="67"/>
        <end position="108"/>
    </location>
</feature>
<dbReference type="GO" id="GO:0016226">
    <property type="term" value="P:iron-sulfur cluster assembly"/>
    <property type="evidence" value="ECO:0007669"/>
    <property type="project" value="UniProtKB-UniRule"/>
</dbReference>
<reference evidence="5" key="1">
    <citation type="submission" date="2023-04" db="EMBL/GenBank/DDBJ databases">
        <title>Ambrosiozyma monospora NBRC 1965.</title>
        <authorList>
            <person name="Ichikawa N."/>
            <person name="Sato H."/>
            <person name="Tonouchi N."/>
        </authorList>
    </citation>
    <scope>NUCLEOTIDE SEQUENCE</scope>
    <source>
        <strain evidence="5">NBRC 1965</strain>
    </source>
</reference>
<dbReference type="SMART" id="SM00320">
    <property type="entry name" value="WD40"/>
    <property type="match status" value="7"/>
</dbReference>
<feature type="repeat" description="WD" evidence="4">
    <location>
        <begin position="393"/>
        <end position="409"/>
    </location>
</feature>
<dbReference type="GO" id="GO:0097361">
    <property type="term" value="C:cytosolic [4Fe-4S] assembly targeting complex"/>
    <property type="evidence" value="ECO:0007669"/>
    <property type="project" value="InterPro"/>
</dbReference>
<proteinExistence type="inferred from homology"/>
<dbReference type="InterPro" id="IPR028608">
    <property type="entry name" value="CIAO1/Cia1"/>
</dbReference>
<dbReference type="PROSITE" id="PS50082">
    <property type="entry name" value="WD_REPEATS_2"/>
    <property type="match status" value="3"/>
</dbReference>
<organism evidence="5 6">
    <name type="scientific">Ambrosiozyma monospora</name>
    <name type="common">Yeast</name>
    <name type="synonym">Endomycopsis monosporus</name>
    <dbReference type="NCBI Taxonomy" id="43982"/>
    <lineage>
        <taxon>Eukaryota</taxon>
        <taxon>Fungi</taxon>
        <taxon>Dikarya</taxon>
        <taxon>Ascomycota</taxon>
        <taxon>Saccharomycotina</taxon>
        <taxon>Pichiomycetes</taxon>
        <taxon>Pichiales</taxon>
        <taxon>Pichiaceae</taxon>
        <taxon>Ambrosiozyma</taxon>
    </lineage>
</organism>
<evidence type="ECO:0000256" key="1">
    <source>
        <dbReference type="ARBA" id="ARBA00022574"/>
    </source>
</evidence>
<dbReference type="InterPro" id="IPR036322">
    <property type="entry name" value="WD40_repeat_dom_sf"/>
</dbReference>
<evidence type="ECO:0000256" key="3">
    <source>
        <dbReference type="HAMAP-Rule" id="MF_03037"/>
    </source>
</evidence>
<dbReference type="AlphaFoldDB" id="A0A9W7DEN9"/>
<evidence type="ECO:0000256" key="4">
    <source>
        <dbReference type="PROSITE-ProRule" id="PRU00221"/>
    </source>
</evidence>
<dbReference type="Gene3D" id="2.130.10.10">
    <property type="entry name" value="YVTN repeat-like/Quinoprotein amine dehydrogenase"/>
    <property type="match status" value="1"/>
</dbReference>
<dbReference type="CDD" id="cd00200">
    <property type="entry name" value="WD40"/>
    <property type="match status" value="1"/>
</dbReference>
<comment type="similarity">
    <text evidence="3">Belongs to the WD repeat CIA1 family.</text>
</comment>
<dbReference type="PANTHER" id="PTHR19920:SF0">
    <property type="entry name" value="CYTOSOLIC IRON-SULFUR PROTEIN ASSEMBLY PROTEIN CIAO1-RELATED"/>
    <property type="match status" value="1"/>
</dbReference>
<dbReference type="OrthoDB" id="284782at2759"/>
<dbReference type="EMBL" id="BSXU01000524">
    <property type="protein sequence ID" value="GMG20991.1"/>
    <property type="molecule type" value="Genomic_DNA"/>
</dbReference>
<dbReference type="PANTHER" id="PTHR19920">
    <property type="entry name" value="WD40 PROTEIN CIAO1"/>
    <property type="match status" value="1"/>
</dbReference>
<accession>A0A9W7DEN9</accession>
<evidence type="ECO:0000313" key="5">
    <source>
        <dbReference type="EMBL" id="GMG20991.1"/>
    </source>
</evidence>
<comment type="caution">
    <text evidence="5">The sequence shown here is derived from an EMBL/GenBank/DDBJ whole genome shotgun (WGS) entry which is preliminary data.</text>
</comment>
<protein>
    <recommendedName>
        <fullName evidence="3">Probable cytosolic iron-sulfur protein assembly protein 1</fullName>
    </recommendedName>
</protein>
<keyword evidence="1 4" id="KW-0853">WD repeat</keyword>
<keyword evidence="6" id="KW-1185">Reference proteome</keyword>
<evidence type="ECO:0000313" key="6">
    <source>
        <dbReference type="Proteomes" id="UP001165063"/>
    </source>
</evidence>
<dbReference type="SUPFAM" id="SSF50978">
    <property type="entry name" value="WD40 repeat-like"/>
    <property type="match status" value="1"/>
</dbReference>
<name>A0A9W7DEN9_AMBMO</name>